<dbReference type="Gene3D" id="2.60.120.200">
    <property type="match status" value="1"/>
</dbReference>
<name>A0AAV2WIY2_MYCNE</name>
<accession>A0AAV2WIY2</accession>
<sequence length="590" mass="62672">MPTTDMPTTDEVRKRCERRLWLGAGMMTAGLAAAIASGQGMAAATADEGATTSSTSVGSSAGDSSAPARSAPTESGRDSSQSETVSAGRVSTDADPTESTGSRAQRSPSRLNETTRSAARHEASTRSDESDTMAEFGRPRTVAVADIEVGSEVGFETDSQTAAPVTDAVAEPGEVIVEEWPDKPYDRRRSESDIRRGQTGRDDGHAAARPGVNEQGNLPPSTDDDRGSSEAAVAQGVSLKSAIAATAATAATAAEAAAPAAFGSMVHEVMARLGLSPVMQALDHIRTEITAMIHHAWAQVRTLFLGPSRTPVVVPPDTAPGNPSAGTSDPVLLWETNFTSLDEAMQAWSLQSGRWGQSAGENQYYTPDFSNVTVDENGHLVISVRREATPDNAAAPHDYTSARVVSYGNQSVMPNSRIVARIQMPYAQGLLPAFWMVGLEPGHEFDWPRQGEVDITEYPGFGSADGRTQWTGNIHGPAAGDNTVDVKLHDVGADIGTDLSAGFHEYGIDWYADRIVWHVDGVQTGQVTKAEYEAMGGDWTPFSGAWPHYLILNVAVGNPWTGDPDPTTAFPEQQMKVDWVRVYSLDAVAT</sequence>
<proteinExistence type="inferred from homology"/>
<reference evidence="5" key="1">
    <citation type="submission" date="2014-05" db="EMBL/GenBank/DDBJ databases">
        <authorList>
            <person name="Urmite Genomes"/>
        </authorList>
    </citation>
    <scope>NUCLEOTIDE SEQUENCE</scope>
    <source>
        <strain evidence="5">DSM 44074</strain>
    </source>
</reference>
<feature type="region of interest" description="Disordered" evidence="2">
    <location>
        <begin position="152"/>
        <end position="233"/>
    </location>
</feature>
<dbReference type="GO" id="GO:0005975">
    <property type="term" value="P:carbohydrate metabolic process"/>
    <property type="evidence" value="ECO:0007669"/>
    <property type="project" value="InterPro"/>
</dbReference>
<dbReference type="Proteomes" id="UP000028864">
    <property type="component" value="Unassembled WGS sequence"/>
</dbReference>
<keyword evidence="3" id="KW-1133">Transmembrane helix</keyword>
<dbReference type="InterPro" id="IPR006311">
    <property type="entry name" value="TAT_signal"/>
</dbReference>
<feature type="compositionally biased region" description="Polar residues" evidence="2">
    <location>
        <begin position="97"/>
        <end position="117"/>
    </location>
</feature>
<dbReference type="InterPro" id="IPR000757">
    <property type="entry name" value="Beta-glucanase-like"/>
</dbReference>
<evidence type="ECO:0000256" key="2">
    <source>
        <dbReference type="SAM" id="MobiDB-lite"/>
    </source>
</evidence>
<feature type="transmembrane region" description="Helical" evidence="3">
    <location>
        <begin position="20"/>
        <end position="38"/>
    </location>
</feature>
<organism evidence="5 6">
    <name type="scientific">Mycolicibacterium neoaurum</name>
    <name type="common">Mycobacterium neoaurum</name>
    <dbReference type="NCBI Taxonomy" id="1795"/>
    <lineage>
        <taxon>Bacteria</taxon>
        <taxon>Bacillati</taxon>
        <taxon>Actinomycetota</taxon>
        <taxon>Actinomycetes</taxon>
        <taxon>Mycobacteriales</taxon>
        <taxon>Mycobacteriaceae</taxon>
        <taxon>Mycolicibacterium</taxon>
    </lineage>
</organism>
<dbReference type="RefSeq" id="WP_234411582.1">
    <property type="nucleotide sequence ID" value="NZ_LK021338.1"/>
</dbReference>
<keyword evidence="3" id="KW-0472">Membrane</keyword>
<dbReference type="CDD" id="cd08023">
    <property type="entry name" value="GH16_laminarinase_like"/>
    <property type="match status" value="1"/>
</dbReference>
<dbReference type="InterPro" id="IPR013320">
    <property type="entry name" value="ConA-like_dom_sf"/>
</dbReference>
<feature type="compositionally biased region" description="Basic and acidic residues" evidence="2">
    <location>
        <begin position="180"/>
        <end position="206"/>
    </location>
</feature>
<dbReference type="AlphaFoldDB" id="A0AAV2WIY2"/>
<feature type="compositionally biased region" description="Low complexity" evidence="2">
    <location>
        <begin position="43"/>
        <end position="71"/>
    </location>
</feature>
<dbReference type="SUPFAM" id="SSF49899">
    <property type="entry name" value="Concanavalin A-like lectins/glucanases"/>
    <property type="match status" value="1"/>
</dbReference>
<dbReference type="PROSITE" id="PS51762">
    <property type="entry name" value="GH16_2"/>
    <property type="match status" value="1"/>
</dbReference>
<evidence type="ECO:0000313" key="6">
    <source>
        <dbReference type="Proteomes" id="UP000028864"/>
    </source>
</evidence>
<reference evidence="5" key="2">
    <citation type="submission" date="2015-09" db="EMBL/GenBank/DDBJ databases">
        <title>Draft genome sequence of Mycobacterium neoaurum DSM 44074.</title>
        <authorList>
            <person name="Croce O."/>
            <person name="Robert C."/>
            <person name="Raoult D."/>
            <person name="Drancourt M."/>
        </authorList>
    </citation>
    <scope>NUCLEOTIDE SEQUENCE</scope>
    <source>
        <strain evidence="5">DSM 44074</strain>
    </source>
</reference>
<feature type="region of interest" description="Disordered" evidence="2">
    <location>
        <begin position="43"/>
        <end position="137"/>
    </location>
</feature>
<dbReference type="InterPro" id="IPR050546">
    <property type="entry name" value="Glycosyl_Hydrlase_16"/>
</dbReference>
<keyword evidence="3" id="KW-0812">Transmembrane</keyword>
<gene>
    <name evidence="5" type="ORF">BN1047_02056</name>
</gene>
<evidence type="ECO:0000256" key="1">
    <source>
        <dbReference type="ARBA" id="ARBA00006865"/>
    </source>
</evidence>
<keyword evidence="5" id="KW-0378">Hydrolase</keyword>
<dbReference type="EMBL" id="LK021338">
    <property type="protein sequence ID" value="CDQ44180.1"/>
    <property type="molecule type" value="Genomic_DNA"/>
</dbReference>
<dbReference type="PROSITE" id="PS51318">
    <property type="entry name" value="TAT"/>
    <property type="match status" value="1"/>
</dbReference>
<evidence type="ECO:0000256" key="3">
    <source>
        <dbReference type="SAM" id="Phobius"/>
    </source>
</evidence>
<dbReference type="GO" id="GO:0004553">
    <property type="term" value="F:hydrolase activity, hydrolyzing O-glycosyl compounds"/>
    <property type="evidence" value="ECO:0007669"/>
    <property type="project" value="InterPro"/>
</dbReference>
<protein>
    <submittedName>
        <fullName evidence="5">Glycoside hydrolase family protein</fullName>
    </submittedName>
</protein>
<dbReference type="Pfam" id="PF00722">
    <property type="entry name" value="Glyco_hydro_16"/>
    <property type="match status" value="1"/>
</dbReference>
<comment type="similarity">
    <text evidence="1">Belongs to the glycosyl hydrolase 16 family.</text>
</comment>
<dbReference type="PANTHER" id="PTHR10963:SF55">
    <property type="entry name" value="GLYCOSIDE HYDROLASE FAMILY 16 PROTEIN"/>
    <property type="match status" value="1"/>
</dbReference>
<dbReference type="PANTHER" id="PTHR10963">
    <property type="entry name" value="GLYCOSYL HYDROLASE-RELATED"/>
    <property type="match status" value="1"/>
</dbReference>
<evidence type="ECO:0000259" key="4">
    <source>
        <dbReference type="PROSITE" id="PS51762"/>
    </source>
</evidence>
<feature type="compositionally biased region" description="Basic and acidic residues" evidence="2">
    <location>
        <begin position="119"/>
        <end position="129"/>
    </location>
</feature>
<feature type="domain" description="GH16" evidence="4">
    <location>
        <begin position="332"/>
        <end position="588"/>
    </location>
</feature>
<evidence type="ECO:0000313" key="5">
    <source>
        <dbReference type="EMBL" id="CDQ44180.1"/>
    </source>
</evidence>